<accession>A0A9P7DPR5</accession>
<dbReference type="EMBL" id="JABBWG010000118">
    <property type="protein sequence ID" value="KAG1800137.1"/>
    <property type="molecule type" value="Genomic_DNA"/>
</dbReference>
<dbReference type="Proteomes" id="UP000807769">
    <property type="component" value="Unassembled WGS sequence"/>
</dbReference>
<evidence type="ECO:0000313" key="3">
    <source>
        <dbReference type="Proteomes" id="UP000807769"/>
    </source>
</evidence>
<gene>
    <name evidence="2" type="ORF">BJ212DRAFT_1488022</name>
</gene>
<sequence>MSWRHNDNEALGDGDSFMKTKDWEDIEPVWQEYVQEQFSAGAQDGGQQMKGGQKRIRKPAFELETNEDGMLLLLNITKTKLEEKKAIARAFLTLHYWICSRSNKAVMPWSAIIQSQYDFVARKYVPVDVDLKEPSKLQNWDTTALLNFWHAQQEKGEGPTFLFKAWKNRDGDMVASVVSRNSPFHQTHKNLSTDTESNPRSNPESDSHHMEDDADDDVADGRSLQKRPRRELGPSTAHEGTAVPHAIPKPHLVKPAKTGALLTSQMGNLLAGLTDGVTSNVEEDVGMEGGHMSLVPKNMQGKKVVIEPSARTTRSKSTQQPSDNTPQVTRARGKK</sequence>
<proteinExistence type="predicted"/>
<feature type="region of interest" description="Disordered" evidence="1">
    <location>
        <begin position="307"/>
        <end position="335"/>
    </location>
</feature>
<dbReference type="RefSeq" id="XP_041185858.1">
    <property type="nucleotide sequence ID" value="XM_041341336.1"/>
</dbReference>
<reference evidence="2" key="1">
    <citation type="journal article" date="2020" name="New Phytol.">
        <title>Comparative genomics reveals dynamic genome evolution in host specialist ectomycorrhizal fungi.</title>
        <authorList>
            <person name="Lofgren L.A."/>
            <person name="Nguyen N.H."/>
            <person name="Vilgalys R."/>
            <person name="Ruytinx J."/>
            <person name="Liao H.L."/>
            <person name="Branco S."/>
            <person name="Kuo A."/>
            <person name="LaButti K."/>
            <person name="Lipzen A."/>
            <person name="Andreopoulos W."/>
            <person name="Pangilinan J."/>
            <person name="Riley R."/>
            <person name="Hundley H."/>
            <person name="Na H."/>
            <person name="Barry K."/>
            <person name="Grigoriev I.V."/>
            <person name="Stajich J.E."/>
            <person name="Kennedy P.G."/>
        </authorList>
    </citation>
    <scope>NUCLEOTIDE SEQUENCE</scope>
    <source>
        <strain evidence="2">MN1</strain>
    </source>
</reference>
<evidence type="ECO:0000313" key="2">
    <source>
        <dbReference type="EMBL" id="KAG1800137.1"/>
    </source>
</evidence>
<keyword evidence="3" id="KW-1185">Reference proteome</keyword>
<organism evidence="2 3">
    <name type="scientific">Suillus subaureus</name>
    <dbReference type="NCBI Taxonomy" id="48587"/>
    <lineage>
        <taxon>Eukaryota</taxon>
        <taxon>Fungi</taxon>
        <taxon>Dikarya</taxon>
        <taxon>Basidiomycota</taxon>
        <taxon>Agaricomycotina</taxon>
        <taxon>Agaricomycetes</taxon>
        <taxon>Agaricomycetidae</taxon>
        <taxon>Boletales</taxon>
        <taxon>Suillineae</taxon>
        <taxon>Suillaceae</taxon>
        <taxon>Suillus</taxon>
    </lineage>
</organism>
<comment type="caution">
    <text evidence="2">The sequence shown here is derived from an EMBL/GenBank/DDBJ whole genome shotgun (WGS) entry which is preliminary data.</text>
</comment>
<dbReference type="AlphaFoldDB" id="A0A9P7DPR5"/>
<dbReference type="GeneID" id="64635352"/>
<dbReference type="OrthoDB" id="2669443at2759"/>
<evidence type="ECO:0000256" key="1">
    <source>
        <dbReference type="SAM" id="MobiDB-lite"/>
    </source>
</evidence>
<feature type="region of interest" description="Disordered" evidence="1">
    <location>
        <begin position="180"/>
        <end position="251"/>
    </location>
</feature>
<name>A0A9P7DPR5_9AGAM</name>
<feature type="compositionally biased region" description="Polar residues" evidence="1">
    <location>
        <begin position="180"/>
        <end position="202"/>
    </location>
</feature>
<feature type="compositionally biased region" description="Polar residues" evidence="1">
    <location>
        <begin position="310"/>
        <end position="328"/>
    </location>
</feature>
<protein>
    <submittedName>
        <fullName evidence="2">Uncharacterized protein</fullName>
    </submittedName>
</protein>